<accession>A0A7X3F136</accession>
<name>A0A7X3F136_9PSED</name>
<sequence>MLTRLFTLSPSEVQKRAERHRARAVAQLKSKSSLKVRRHRYNSEMARARFFESLLAGGAQ</sequence>
<reference evidence="1 2" key="1">
    <citation type="submission" date="2019-10" db="EMBL/GenBank/DDBJ databases">
        <title>XDR Pseudomonas monteilii producing IMP-16 from LCR.</title>
        <authorList>
            <person name="Ballaben A."/>
            <person name="Doi Y."/>
        </authorList>
    </citation>
    <scope>NUCLEOTIDE SEQUENCE [LARGE SCALE GENOMIC DNA]</scope>
    <source>
        <strain evidence="1 2">597/14</strain>
    </source>
</reference>
<gene>
    <name evidence="1" type="ORF">F9Z43_08110</name>
</gene>
<protein>
    <submittedName>
        <fullName evidence="1">Uncharacterized protein</fullName>
    </submittedName>
</protein>
<dbReference type="Proteomes" id="UP000440965">
    <property type="component" value="Unassembled WGS sequence"/>
</dbReference>
<organism evidence="1 2">
    <name type="scientific">Pseudomonas monteilii</name>
    <dbReference type="NCBI Taxonomy" id="76759"/>
    <lineage>
        <taxon>Bacteria</taxon>
        <taxon>Pseudomonadati</taxon>
        <taxon>Pseudomonadota</taxon>
        <taxon>Gammaproteobacteria</taxon>
        <taxon>Pseudomonadales</taxon>
        <taxon>Pseudomonadaceae</taxon>
        <taxon>Pseudomonas</taxon>
    </lineage>
</organism>
<evidence type="ECO:0000313" key="1">
    <source>
        <dbReference type="EMBL" id="MVF49286.1"/>
    </source>
</evidence>
<evidence type="ECO:0000313" key="2">
    <source>
        <dbReference type="Proteomes" id="UP000440965"/>
    </source>
</evidence>
<proteinExistence type="predicted"/>
<dbReference type="EMBL" id="WEIK01000005">
    <property type="protein sequence ID" value="MVF49286.1"/>
    <property type="molecule type" value="Genomic_DNA"/>
</dbReference>
<dbReference type="AlphaFoldDB" id="A0A7X3F136"/>
<comment type="caution">
    <text evidence="1">The sequence shown here is derived from an EMBL/GenBank/DDBJ whole genome shotgun (WGS) entry which is preliminary data.</text>
</comment>